<feature type="transmembrane region" description="Helical" evidence="7">
    <location>
        <begin position="12"/>
        <end position="36"/>
    </location>
</feature>
<evidence type="ECO:0000256" key="5">
    <source>
        <dbReference type="ARBA" id="ARBA00022989"/>
    </source>
</evidence>
<dbReference type="Pfam" id="PF05552">
    <property type="entry name" value="MS_channel_1st_1"/>
    <property type="match status" value="1"/>
</dbReference>
<dbReference type="InterPro" id="IPR011014">
    <property type="entry name" value="MscS_channel_TM-2"/>
</dbReference>
<reference evidence="10" key="1">
    <citation type="submission" date="2022-09" db="EMBL/GenBank/DDBJ databases">
        <title>Aureispira anguillicida sp. nov., isolated from Leptocephalus of Japanese eel Anguilla japonica.</title>
        <authorList>
            <person name="Yuasa K."/>
            <person name="Mekata T."/>
            <person name="Ikunari K."/>
        </authorList>
    </citation>
    <scope>NUCLEOTIDE SEQUENCE</scope>
    <source>
        <strain evidence="10">EL160426</strain>
    </source>
</reference>
<dbReference type="PANTHER" id="PTHR30221">
    <property type="entry name" value="SMALL-CONDUCTANCE MECHANOSENSITIVE CHANNEL"/>
    <property type="match status" value="1"/>
</dbReference>
<dbReference type="SUPFAM" id="SSF50182">
    <property type="entry name" value="Sm-like ribonucleoproteins"/>
    <property type="match status" value="1"/>
</dbReference>
<protein>
    <submittedName>
        <fullName evidence="10">Mechanosensitive ion channel family protein</fullName>
    </submittedName>
</protein>
<dbReference type="Proteomes" id="UP001060919">
    <property type="component" value="Chromosome"/>
</dbReference>
<dbReference type="Gene3D" id="2.30.30.60">
    <property type="match status" value="1"/>
</dbReference>
<dbReference type="InterPro" id="IPR006685">
    <property type="entry name" value="MscS_channel_2nd"/>
</dbReference>
<dbReference type="InterPro" id="IPR008910">
    <property type="entry name" value="MSC_TM_helix"/>
</dbReference>
<dbReference type="Gene3D" id="3.30.70.100">
    <property type="match status" value="1"/>
</dbReference>
<name>A0A915VKC0_9BACT</name>
<evidence type="ECO:0000313" key="11">
    <source>
        <dbReference type="Proteomes" id="UP001060919"/>
    </source>
</evidence>
<keyword evidence="3" id="KW-1003">Cell membrane</keyword>
<dbReference type="Pfam" id="PF00924">
    <property type="entry name" value="MS_channel_2nd"/>
    <property type="match status" value="1"/>
</dbReference>
<keyword evidence="11" id="KW-1185">Reference proteome</keyword>
<keyword evidence="4 7" id="KW-0812">Transmembrane</keyword>
<keyword evidence="5 7" id="KW-1133">Transmembrane helix</keyword>
<dbReference type="KEGG" id="aup:AsAng_0003160"/>
<evidence type="ECO:0000259" key="9">
    <source>
        <dbReference type="Pfam" id="PF21082"/>
    </source>
</evidence>
<organism evidence="10 11">
    <name type="scientific">Aureispira anguillae</name>
    <dbReference type="NCBI Taxonomy" id="2864201"/>
    <lineage>
        <taxon>Bacteria</taxon>
        <taxon>Pseudomonadati</taxon>
        <taxon>Bacteroidota</taxon>
        <taxon>Saprospiria</taxon>
        <taxon>Saprospirales</taxon>
        <taxon>Saprospiraceae</taxon>
        <taxon>Aureispira</taxon>
    </lineage>
</organism>
<dbReference type="EMBL" id="AP026867">
    <property type="protein sequence ID" value="BDS09612.1"/>
    <property type="molecule type" value="Genomic_DNA"/>
</dbReference>
<feature type="domain" description="Mechanosensitive ion channel MscS" evidence="8">
    <location>
        <begin position="107"/>
        <end position="171"/>
    </location>
</feature>
<comment type="subcellular location">
    <subcellularLocation>
        <location evidence="1">Cell membrane</location>
        <topology evidence="1">Multi-pass membrane protein</topology>
    </subcellularLocation>
</comment>
<evidence type="ECO:0000256" key="2">
    <source>
        <dbReference type="ARBA" id="ARBA00008017"/>
    </source>
</evidence>
<feature type="transmembrane region" description="Helical" evidence="7">
    <location>
        <begin position="89"/>
        <end position="119"/>
    </location>
</feature>
<keyword evidence="6 7" id="KW-0472">Membrane</keyword>
<feature type="transmembrane region" description="Helical" evidence="7">
    <location>
        <begin position="57"/>
        <end position="83"/>
    </location>
</feature>
<dbReference type="Pfam" id="PF21082">
    <property type="entry name" value="MS_channel_3rd"/>
    <property type="match status" value="1"/>
</dbReference>
<dbReference type="RefSeq" id="WP_264790984.1">
    <property type="nucleotide sequence ID" value="NZ_AP026867.1"/>
</dbReference>
<dbReference type="GO" id="GO:0005886">
    <property type="term" value="C:plasma membrane"/>
    <property type="evidence" value="ECO:0007669"/>
    <property type="project" value="UniProtKB-SubCell"/>
</dbReference>
<evidence type="ECO:0000256" key="1">
    <source>
        <dbReference type="ARBA" id="ARBA00004651"/>
    </source>
</evidence>
<evidence type="ECO:0000259" key="8">
    <source>
        <dbReference type="Pfam" id="PF00924"/>
    </source>
</evidence>
<dbReference type="GO" id="GO:0008381">
    <property type="term" value="F:mechanosensitive monoatomic ion channel activity"/>
    <property type="evidence" value="ECO:0007669"/>
    <property type="project" value="InterPro"/>
</dbReference>
<gene>
    <name evidence="10" type="ORF">AsAng_0003160</name>
</gene>
<dbReference type="SUPFAM" id="SSF82861">
    <property type="entry name" value="Mechanosensitive channel protein MscS (YggB), transmembrane region"/>
    <property type="match status" value="1"/>
</dbReference>
<comment type="similarity">
    <text evidence="2">Belongs to the MscS (TC 1.A.23) family.</text>
</comment>
<evidence type="ECO:0000256" key="7">
    <source>
        <dbReference type="SAM" id="Phobius"/>
    </source>
</evidence>
<proteinExistence type="inferred from homology"/>
<dbReference type="InterPro" id="IPR023408">
    <property type="entry name" value="MscS_beta-dom_sf"/>
</dbReference>
<dbReference type="InterPro" id="IPR045275">
    <property type="entry name" value="MscS_archaea/bacteria_type"/>
</dbReference>
<feature type="domain" description="Mechanosensitive ion channel MscS C-terminal" evidence="9">
    <location>
        <begin position="180"/>
        <end position="259"/>
    </location>
</feature>
<accession>A0A915VKC0</accession>
<evidence type="ECO:0000256" key="4">
    <source>
        <dbReference type="ARBA" id="ARBA00022692"/>
    </source>
</evidence>
<dbReference type="InterPro" id="IPR011066">
    <property type="entry name" value="MscS_channel_C_sf"/>
</dbReference>
<sequence>MGDINTYIQQIIQLGIGFAPRIVLALFVLFAGFWLANKTTDITAKVLKNLNTQSVEVQTFVGSIVSIGFKILIVISVAGIVGIETTSFVGIIAAMGFAVGLALQGNLSNFAAGVMILIMKPFKVGDEVKTGNTWAFVSEIQIFHTVFKELDSTLTIIPNSIILNNSIQNFSTLPIRKIMVKVNVPYTEDFFKVKKILMEAGLSVPEVENDVKPFFLVKKFDDHFIRISMSFGTESKKYWTAKTKVYEAVVQAFHDHNIKVAYPVGVGFGEFGLEPVAVS</sequence>
<evidence type="ECO:0000256" key="6">
    <source>
        <dbReference type="ARBA" id="ARBA00023136"/>
    </source>
</evidence>
<evidence type="ECO:0000256" key="3">
    <source>
        <dbReference type="ARBA" id="ARBA00022475"/>
    </source>
</evidence>
<evidence type="ECO:0000313" key="10">
    <source>
        <dbReference type="EMBL" id="BDS09612.1"/>
    </source>
</evidence>
<dbReference type="Gene3D" id="1.10.287.1260">
    <property type="match status" value="1"/>
</dbReference>
<dbReference type="SUPFAM" id="SSF82689">
    <property type="entry name" value="Mechanosensitive channel protein MscS (YggB), C-terminal domain"/>
    <property type="match status" value="1"/>
</dbReference>
<dbReference type="AlphaFoldDB" id="A0A915VKC0"/>
<dbReference type="InterPro" id="IPR049278">
    <property type="entry name" value="MS_channel_C"/>
</dbReference>
<dbReference type="InterPro" id="IPR010920">
    <property type="entry name" value="LSM_dom_sf"/>
</dbReference>
<dbReference type="PANTHER" id="PTHR30221:SF1">
    <property type="entry name" value="SMALL-CONDUCTANCE MECHANOSENSITIVE CHANNEL"/>
    <property type="match status" value="1"/>
</dbReference>